<accession>A0ABS2SXR8</accession>
<dbReference type="RefSeq" id="WP_204467047.1">
    <property type="nucleotide sequence ID" value="NZ_JAFBCV010000010.1"/>
</dbReference>
<dbReference type="GO" id="GO:0016301">
    <property type="term" value="F:kinase activity"/>
    <property type="evidence" value="ECO:0007669"/>
    <property type="project" value="UniProtKB-KW"/>
</dbReference>
<keyword evidence="3" id="KW-0808">Transferase</keyword>
<dbReference type="InterPro" id="IPR011009">
    <property type="entry name" value="Kinase-like_dom_sf"/>
</dbReference>
<evidence type="ECO:0000313" key="3">
    <source>
        <dbReference type="EMBL" id="MBM7839816.1"/>
    </source>
</evidence>
<dbReference type="Proteomes" id="UP001179280">
    <property type="component" value="Unassembled WGS sequence"/>
</dbReference>
<dbReference type="EMBL" id="JAFBCV010000010">
    <property type="protein sequence ID" value="MBM7839816.1"/>
    <property type="molecule type" value="Genomic_DNA"/>
</dbReference>
<dbReference type="Gene3D" id="3.90.1200.10">
    <property type="match status" value="1"/>
</dbReference>
<evidence type="ECO:0000313" key="4">
    <source>
        <dbReference type="Proteomes" id="UP001179280"/>
    </source>
</evidence>
<dbReference type="PANTHER" id="PTHR21064:SF6">
    <property type="entry name" value="AMINOGLYCOSIDE PHOSPHOTRANSFERASE DOMAIN-CONTAINING PROTEIN"/>
    <property type="match status" value="1"/>
</dbReference>
<name>A0ABS2SXR8_9BACI</name>
<keyword evidence="3" id="KW-0418">Kinase</keyword>
<dbReference type="PANTHER" id="PTHR21064">
    <property type="entry name" value="AMINOGLYCOSIDE PHOSPHOTRANSFERASE DOMAIN-CONTAINING PROTEIN-RELATED"/>
    <property type="match status" value="1"/>
</dbReference>
<sequence>MMKLSNMEKWMDTVDSNWKSPAVEDIAALWGYDQDSVYFLRASANFIATFLRKKKRYYLRFNDASERSLSMVEAELKLIQAPALSQLPIAQPIPSNNGKLIENITNDLGTFYAVVFEAATGKHKEVDALTKEEILLWGAALGSLHAQLKQLPHSFYHGRPSWNDQLNLVEESLPNNETHIRRELTHVRHWGEQLEVSQETYGMIHYDFELDNVLFQNQSLGMIDFDDASVNWYVADLVYALRDLGPFNEQHSVTKTFIRGYQSKTSLDLTLLKEAPMFERLHTLCSYAKLERALDVDIVETSPAWLVQLQQKLLAVKERYRQAIIKAAGDLQL</sequence>
<evidence type="ECO:0000259" key="2">
    <source>
        <dbReference type="Pfam" id="PF01636"/>
    </source>
</evidence>
<keyword evidence="4" id="KW-1185">Reference proteome</keyword>
<comment type="caution">
    <text evidence="3">The sequence shown here is derived from an EMBL/GenBank/DDBJ whole genome shotgun (WGS) entry which is preliminary data.</text>
</comment>
<gene>
    <name evidence="3" type="ORF">JOC54_003096</name>
</gene>
<evidence type="ECO:0000256" key="1">
    <source>
        <dbReference type="ARBA" id="ARBA00038240"/>
    </source>
</evidence>
<comment type="similarity">
    <text evidence="1">Belongs to the pseudomonas-type ThrB family.</text>
</comment>
<feature type="domain" description="Aminoglycoside phosphotransferase" evidence="2">
    <location>
        <begin position="49"/>
        <end position="262"/>
    </location>
</feature>
<dbReference type="SUPFAM" id="SSF56112">
    <property type="entry name" value="Protein kinase-like (PK-like)"/>
    <property type="match status" value="1"/>
</dbReference>
<dbReference type="InterPro" id="IPR002575">
    <property type="entry name" value="Aminoglycoside_PTrfase"/>
</dbReference>
<organism evidence="3 4">
    <name type="scientific">Shouchella xiaoxiensis</name>
    <dbReference type="NCBI Taxonomy" id="766895"/>
    <lineage>
        <taxon>Bacteria</taxon>
        <taxon>Bacillati</taxon>
        <taxon>Bacillota</taxon>
        <taxon>Bacilli</taxon>
        <taxon>Bacillales</taxon>
        <taxon>Bacillaceae</taxon>
        <taxon>Shouchella</taxon>
    </lineage>
</organism>
<protein>
    <submittedName>
        <fullName evidence="3">Ser/Thr protein kinase RdoA (MazF antagonist)</fullName>
    </submittedName>
</protein>
<dbReference type="InterPro" id="IPR050249">
    <property type="entry name" value="Pseudomonas-type_ThrB"/>
</dbReference>
<reference evidence="3" key="1">
    <citation type="submission" date="2021-01" db="EMBL/GenBank/DDBJ databases">
        <title>Genomic Encyclopedia of Type Strains, Phase IV (KMG-IV): sequencing the most valuable type-strain genomes for metagenomic binning, comparative biology and taxonomic classification.</title>
        <authorList>
            <person name="Goeker M."/>
        </authorList>
    </citation>
    <scope>NUCLEOTIDE SEQUENCE</scope>
    <source>
        <strain evidence="3">DSM 21943</strain>
    </source>
</reference>
<proteinExistence type="inferred from homology"/>
<dbReference type="Pfam" id="PF01636">
    <property type="entry name" value="APH"/>
    <property type="match status" value="1"/>
</dbReference>